<keyword evidence="5" id="KW-0472">Membrane</keyword>
<protein>
    <recommendedName>
        <fullName evidence="6">FAD-binding domain-containing protein</fullName>
    </recommendedName>
</protein>
<evidence type="ECO:0000313" key="8">
    <source>
        <dbReference type="Proteomes" id="UP000738325"/>
    </source>
</evidence>
<dbReference type="Gene3D" id="3.50.50.60">
    <property type="entry name" value="FAD/NAD(P)-binding domain"/>
    <property type="match status" value="1"/>
</dbReference>
<dbReference type="Proteomes" id="UP000738325">
    <property type="component" value="Unassembled WGS sequence"/>
</dbReference>
<dbReference type="PANTHER" id="PTHR47356">
    <property type="entry name" value="FAD-DEPENDENT MONOOXYGENASE ASQG-RELATED"/>
    <property type="match status" value="1"/>
</dbReference>
<keyword evidence="5" id="KW-0812">Transmembrane</keyword>
<keyword evidence="4" id="KW-0560">Oxidoreductase</keyword>
<evidence type="ECO:0000256" key="5">
    <source>
        <dbReference type="SAM" id="Phobius"/>
    </source>
</evidence>
<sequence length="452" mass="50406">MANNDKVQLKVIIIGAGLSGVMTGILLHRAGIHFDIFERSQEIKPIGSTMAFNANILPVFEQLGILEEALKISKPSNGLVFYDGDLNAMGSIDLTTYKEKTGYDMILFARPDMYRLLLAQLPEGRLHLNKRIVSSQQDPETGVVIRCSDATEYRGDILVGADGAYSKVRQSMFEEMRKKGLLPESDEEELNVGHVCMVGTTKSFEDGQYADAFKEDYSRFERIIQQGTPHSWSTATVPGNRVCWLMTSQLDNSTTALSVEAKITAAQTGAFKNIEWGPEANEALIKEVRDFPCTLGGTMGDLIDATPMISRVFLEEKLFESWYYGRTVLIGDGGINALQDAVVLVNCIVEITSLTPGSVAAAFEDYREQRFPLIKYQMEKAQLLATLQYGQTLKERAIRYAIFNWIPKSIQTHLYLKDASYRPTSNFLKPIENRGTLPVLPQKSPKTDPSDN</sequence>
<dbReference type="Pfam" id="PF01494">
    <property type="entry name" value="FAD_binding_3"/>
    <property type="match status" value="1"/>
</dbReference>
<name>A0A9P6RYB1_9FUNG</name>
<evidence type="ECO:0000256" key="1">
    <source>
        <dbReference type="ARBA" id="ARBA00007992"/>
    </source>
</evidence>
<proteinExistence type="inferred from homology"/>
<evidence type="ECO:0000313" key="7">
    <source>
        <dbReference type="EMBL" id="KAG0329974.1"/>
    </source>
</evidence>
<evidence type="ECO:0000256" key="3">
    <source>
        <dbReference type="ARBA" id="ARBA00022827"/>
    </source>
</evidence>
<keyword evidence="2" id="KW-0285">Flavoprotein</keyword>
<dbReference type="OrthoDB" id="655030at2759"/>
<dbReference type="InterPro" id="IPR036188">
    <property type="entry name" value="FAD/NAD-bd_sf"/>
</dbReference>
<gene>
    <name evidence="7" type="ORF">BGZ99_009418</name>
</gene>
<dbReference type="InterPro" id="IPR002938">
    <property type="entry name" value="FAD-bd"/>
</dbReference>
<keyword evidence="5" id="KW-1133">Transmembrane helix</keyword>
<feature type="domain" description="FAD-binding" evidence="6">
    <location>
        <begin position="9"/>
        <end position="178"/>
    </location>
</feature>
<dbReference type="PRINTS" id="PR00420">
    <property type="entry name" value="RNGMNOXGNASE"/>
</dbReference>
<evidence type="ECO:0000259" key="6">
    <source>
        <dbReference type="Pfam" id="PF01494"/>
    </source>
</evidence>
<dbReference type="PANTHER" id="PTHR47356:SF2">
    <property type="entry name" value="FAD-BINDING DOMAIN-CONTAINING PROTEIN-RELATED"/>
    <property type="match status" value="1"/>
</dbReference>
<dbReference type="AlphaFoldDB" id="A0A9P6RYB1"/>
<dbReference type="InterPro" id="IPR050562">
    <property type="entry name" value="FAD_mOase_fung"/>
</dbReference>
<keyword evidence="8" id="KW-1185">Reference proteome</keyword>
<dbReference type="SUPFAM" id="SSF51905">
    <property type="entry name" value="FAD/NAD(P)-binding domain"/>
    <property type="match status" value="1"/>
</dbReference>
<comment type="caution">
    <text evidence="7">The sequence shown here is derived from an EMBL/GenBank/DDBJ whole genome shotgun (WGS) entry which is preliminary data.</text>
</comment>
<feature type="transmembrane region" description="Helical" evidence="5">
    <location>
        <begin position="7"/>
        <end position="27"/>
    </location>
</feature>
<evidence type="ECO:0000256" key="2">
    <source>
        <dbReference type="ARBA" id="ARBA00022630"/>
    </source>
</evidence>
<keyword evidence="3" id="KW-0274">FAD</keyword>
<dbReference type="EMBL" id="JAAAIP010000008">
    <property type="protein sequence ID" value="KAG0329974.1"/>
    <property type="molecule type" value="Genomic_DNA"/>
</dbReference>
<organism evidence="7 8">
    <name type="scientific">Dissophora globulifera</name>
    <dbReference type="NCBI Taxonomy" id="979702"/>
    <lineage>
        <taxon>Eukaryota</taxon>
        <taxon>Fungi</taxon>
        <taxon>Fungi incertae sedis</taxon>
        <taxon>Mucoromycota</taxon>
        <taxon>Mortierellomycotina</taxon>
        <taxon>Mortierellomycetes</taxon>
        <taxon>Mortierellales</taxon>
        <taxon>Mortierellaceae</taxon>
        <taxon>Dissophora</taxon>
    </lineage>
</organism>
<accession>A0A9P6RYB1</accession>
<dbReference type="GO" id="GO:0071949">
    <property type="term" value="F:FAD binding"/>
    <property type="evidence" value="ECO:0007669"/>
    <property type="project" value="InterPro"/>
</dbReference>
<comment type="similarity">
    <text evidence="1">Belongs to the paxM FAD-dependent monooxygenase family.</text>
</comment>
<reference evidence="7" key="1">
    <citation type="journal article" date="2020" name="Fungal Divers.">
        <title>Resolving the Mortierellaceae phylogeny through synthesis of multi-gene phylogenetics and phylogenomics.</title>
        <authorList>
            <person name="Vandepol N."/>
            <person name="Liber J."/>
            <person name="Desiro A."/>
            <person name="Na H."/>
            <person name="Kennedy M."/>
            <person name="Barry K."/>
            <person name="Grigoriev I.V."/>
            <person name="Miller A.N."/>
            <person name="O'Donnell K."/>
            <person name="Stajich J.E."/>
            <person name="Bonito G."/>
        </authorList>
    </citation>
    <scope>NUCLEOTIDE SEQUENCE</scope>
    <source>
        <strain evidence="7">REB-010B</strain>
    </source>
</reference>
<dbReference type="GO" id="GO:0004497">
    <property type="term" value="F:monooxygenase activity"/>
    <property type="evidence" value="ECO:0007669"/>
    <property type="project" value="InterPro"/>
</dbReference>
<evidence type="ECO:0000256" key="4">
    <source>
        <dbReference type="ARBA" id="ARBA00023002"/>
    </source>
</evidence>